<dbReference type="AlphaFoldDB" id="A0A7G9WGV9"/>
<dbReference type="InterPro" id="IPR008007">
    <property type="entry name" value="Peptidase_M42"/>
</dbReference>
<dbReference type="KEGG" id="caml:H6X83_13585"/>
<evidence type="ECO:0000256" key="3">
    <source>
        <dbReference type="ARBA" id="ARBA00022670"/>
    </source>
</evidence>
<evidence type="ECO:0000256" key="1">
    <source>
        <dbReference type="ARBA" id="ARBA00006272"/>
    </source>
</evidence>
<sequence length="715" mass="75972">MQMEKIIKTLCAAVGTSGDESAPVKAALHLTGLPNGKLDALGNGSVTLGDQNAKTHILLEAHMDQVGMVITSVDEHGFLHFANCGGADARVMPGCPVHIYASETAEPLLGVVGSVPPHLNKGGTDKVPEVEDMTIDLGLPAAKAKVQMRPGDRAVPVYEPRMLLGTRCASAALDDRSGAAAVVRCAQLLQKSNLSGVKVTCLFSTREEVGGQGARTAAFAAEADQAICVDVSFGVQPGVKPEVSHKVGGGVMIGTAPILSHAMGRKLAKLAERESISYKWDVMGGSTGTNCDEVAIARGGVKTALISIPERSMHTPAEVVDLQDVEDTARLMAAYVCDLCGAELPKAADSKPEMQDIFSSTGSAAEAESDQIWSGCLPKLCTARGISGEEDTVRELILSYIRPYAEKIEITPLGSILAYKKGKNRAKTRLLLNAHMDEVGLIVTHITDEGLLKFASVGGIDPRILPGRSVTVGYGTETVPGVIGLKPIHLTEKDERQKSIPMDDLYIDIGAKDKDEAAAVVTPGDMVTFDSVYEENGYSIKSRALDDRAGCALLIHLMQQEDWTYDTIFEFAVQEEVGLNGSRTGAFLAQPQAAIVVESTTAADVPGNEKEHQMCRLGKGPVISFMDRRTIYDKEYTQWAFEEAHEAGIPCQWKEGVAGGNDAGAIHISRGGVRTVAVSLACRYLHAPMGVISKGDYDAAAVLLQRLAERIAGAE</sequence>
<dbReference type="SUPFAM" id="SSF101821">
    <property type="entry name" value="Aminopeptidase/glucanase lid domain"/>
    <property type="match status" value="2"/>
</dbReference>
<keyword evidence="7" id="KW-1185">Reference proteome</keyword>
<dbReference type="Gene3D" id="2.40.30.40">
    <property type="entry name" value="Peptidase M42, domain 2"/>
    <property type="match status" value="2"/>
</dbReference>
<evidence type="ECO:0000256" key="2">
    <source>
        <dbReference type="ARBA" id="ARBA00022438"/>
    </source>
</evidence>
<dbReference type="PANTHER" id="PTHR32481">
    <property type="entry name" value="AMINOPEPTIDASE"/>
    <property type="match status" value="1"/>
</dbReference>
<dbReference type="GO" id="GO:0006508">
    <property type="term" value="P:proteolysis"/>
    <property type="evidence" value="ECO:0007669"/>
    <property type="project" value="UniProtKB-KW"/>
</dbReference>
<dbReference type="PANTHER" id="PTHR32481:SF5">
    <property type="entry name" value="ENDOGLUCANASE"/>
    <property type="match status" value="1"/>
</dbReference>
<dbReference type="InterPro" id="IPR051464">
    <property type="entry name" value="Peptidase_M42_aminopept"/>
</dbReference>
<dbReference type="SUPFAM" id="SSF53187">
    <property type="entry name" value="Zn-dependent exopeptidases"/>
    <property type="match status" value="2"/>
</dbReference>
<evidence type="ECO:0000313" key="6">
    <source>
        <dbReference type="EMBL" id="QNO17921.1"/>
    </source>
</evidence>
<organism evidence="6 7">
    <name type="scientific">Caproicibacterium amylolyticum</name>
    <dbReference type="NCBI Taxonomy" id="2766537"/>
    <lineage>
        <taxon>Bacteria</taxon>
        <taxon>Bacillati</taxon>
        <taxon>Bacillota</taxon>
        <taxon>Clostridia</taxon>
        <taxon>Eubacteriales</taxon>
        <taxon>Oscillospiraceae</taxon>
        <taxon>Caproicibacterium</taxon>
    </lineage>
</organism>
<keyword evidence="4" id="KW-0479">Metal-binding</keyword>
<name>A0A7G9WGV9_9FIRM</name>
<proteinExistence type="inferred from homology"/>
<accession>A0A7G9WGV9</accession>
<dbReference type="InterPro" id="IPR023367">
    <property type="entry name" value="Peptidase_M42_dom2"/>
</dbReference>
<evidence type="ECO:0000313" key="7">
    <source>
        <dbReference type="Proteomes" id="UP000516046"/>
    </source>
</evidence>
<gene>
    <name evidence="6" type="ORF">H6X83_13585</name>
</gene>
<keyword evidence="3" id="KW-0645">Protease</keyword>
<dbReference type="Proteomes" id="UP000516046">
    <property type="component" value="Chromosome"/>
</dbReference>
<dbReference type="RefSeq" id="WP_212506986.1">
    <property type="nucleotide sequence ID" value="NZ_CP060696.1"/>
</dbReference>
<dbReference type="EMBL" id="CP060696">
    <property type="protein sequence ID" value="QNO17921.1"/>
    <property type="molecule type" value="Genomic_DNA"/>
</dbReference>
<dbReference type="GO" id="GO:0046872">
    <property type="term" value="F:metal ion binding"/>
    <property type="evidence" value="ECO:0007669"/>
    <property type="project" value="UniProtKB-KW"/>
</dbReference>
<dbReference type="CDD" id="cd05656">
    <property type="entry name" value="M42_Frv"/>
    <property type="match status" value="1"/>
</dbReference>
<evidence type="ECO:0000256" key="5">
    <source>
        <dbReference type="ARBA" id="ARBA00022801"/>
    </source>
</evidence>
<dbReference type="Pfam" id="PF05343">
    <property type="entry name" value="Peptidase_M42"/>
    <property type="match status" value="2"/>
</dbReference>
<keyword evidence="5 6" id="KW-0378">Hydrolase</keyword>
<protein>
    <submittedName>
        <fullName evidence="6">M20/M25/M40 family metallo-hydrolase</fullName>
    </submittedName>
</protein>
<evidence type="ECO:0000256" key="4">
    <source>
        <dbReference type="ARBA" id="ARBA00022723"/>
    </source>
</evidence>
<dbReference type="Gene3D" id="3.40.630.10">
    <property type="entry name" value="Zn peptidases"/>
    <property type="match status" value="2"/>
</dbReference>
<reference evidence="6 7" key="1">
    <citation type="submission" date="2020-08" db="EMBL/GenBank/DDBJ databases">
        <authorList>
            <person name="Ren C."/>
            <person name="Gu Y."/>
            <person name="Xu Y."/>
        </authorList>
    </citation>
    <scope>NUCLEOTIDE SEQUENCE [LARGE SCALE GENOMIC DNA]</scope>
    <source>
        <strain evidence="6 7">LBM18003</strain>
    </source>
</reference>
<comment type="similarity">
    <text evidence="1">Belongs to the peptidase M42 family.</text>
</comment>
<keyword evidence="2" id="KW-0031">Aminopeptidase</keyword>
<dbReference type="GO" id="GO:0004177">
    <property type="term" value="F:aminopeptidase activity"/>
    <property type="evidence" value="ECO:0007669"/>
    <property type="project" value="UniProtKB-KW"/>
</dbReference>